<dbReference type="PANTHER" id="PTHR10277:SF9">
    <property type="entry name" value="2-ISOPROPYLMALATE SYNTHASE 1, CHLOROPLASTIC-RELATED"/>
    <property type="match status" value="1"/>
</dbReference>
<dbReference type="GO" id="GO:0030145">
    <property type="term" value="F:manganese ion binding"/>
    <property type="evidence" value="ECO:0007669"/>
    <property type="project" value="UniProtKB-UniRule"/>
</dbReference>
<evidence type="ECO:0000256" key="3">
    <source>
        <dbReference type="ARBA" id="ARBA00009396"/>
    </source>
</evidence>
<dbReference type="InterPro" id="IPR054691">
    <property type="entry name" value="LeuA/HCS_post-cat"/>
</dbReference>
<dbReference type="OrthoDB" id="9804858at2"/>
<evidence type="ECO:0000313" key="16">
    <source>
        <dbReference type="EMBL" id="AEH50591.1"/>
    </source>
</evidence>
<comment type="similarity">
    <text evidence="3 13">Belongs to the alpha-IPM synthase/homocitrate synthase family. LeuA type 1 subfamily.</text>
</comment>
<feature type="binding site" evidence="13">
    <location>
        <position position="13"/>
    </location>
    <ligand>
        <name>Mn(2+)</name>
        <dbReference type="ChEBI" id="CHEBI:29035"/>
    </ligand>
</feature>
<dbReference type="UniPathway" id="UPA00048">
    <property type="reaction ID" value="UER00070"/>
</dbReference>
<keyword evidence="13" id="KW-0963">Cytoplasm</keyword>
<dbReference type="NCBIfam" id="NF002086">
    <property type="entry name" value="PRK00915.1-3"/>
    <property type="match status" value="1"/>
</dbReference>
<evidence type="ECO:0000256" key="9">
    <source>
        <dbReference type="ARBA" id="ARBA00022723"/>
    </source>
</evidence>
<dbReference type="KEGG" id="tta:Theth_0500"/>
<reference evidence="16 17" key="1">
    <citation type="submission" date="2010-11" db="EMBL/GenBank/DDBJ databases">
        <title>The complete genome of Thermotoga thermarum DSM 5069.</title>
        <authorList>
            <consortium name="US DOE Joint Genome Institute (JGI-PGF)"/>
            <person name="Lucas S."/>
            <person name="Copeland A."/>
            <person name="Lapidus A."/>
            <person name="Bruce D."/>
            <person name="Goodwin L."/>
            <person name="Pitluck S."/>
            <person name="Kyrpides N."/>
            <person name="Mavromatis K."/>
            <person name="Ivanova N."/>
            <person name="Zeytun A."/>
            <person name="Brettin T."/>
            <person name="Detter J.C."/>
            <person name="Tapia R."/>
            <person name="Han C."/>
            <person name="Land M."/>
            <person name="Hauser L."/>
            <person name="Markowitz V."/>
            <person name="Cheng J.-F."/>
            <person name="Hugenholtz P."/>
            <person name="Woyke T."/>
            <person name="Wu D."/>
            <person name="Spring S."/>
            <person name="Schroeder M."/>
            <person name="Brambilla E."/>
            <person name="Klenk H.-P."/>
            <person name="Eisen J.A."/>
        </authorList>
    </citation>
    <scope>NUCLEOTIDE SEQUENCE [LARGE SCALE GENOMIC DNA]</scope>
    <source>
        <strain evidence="16 17">DSM 5069</strain>
    </source>
</reference>
<dbReference type="HOGENOM" id="CLU_022158_0_1_0"/>
<dbReference type="FunFam" id="1.10.238.260:FF:000001">
    <property type="entry name" value="2-isopropylmalate synthase"/>
    <property type="match status" value="1"/>
</dbReference>
<dbReference type="GO" id="GO:0003852">
    <property type="term" value="F:2-isopropylmalate synthase activity"/>
    <property type="evidence" value="ECO:0007669"/>
    <property type="project" value="UniProtKB-UniRule"/>
</dbReference>
<keyword evidence="7 13" id="KW-0028">Amino-acid biosynthesis</keyword>
<dbReference type="EC" id="2.3.3.13" evidence="4 13"/>
<dbReference type="GO" id="GO:0009098">
    <property type="term" value="P:L-leucine biosynthetic process"/>
    <property type="evidence" value="ECO:0007669"/>
    <property type="project" value="UniProtKB-UniRule"/>
</dbReference>
<evidence type="ECO:0000256" key="8">
    <source>
        <dbReference type="ARBA" id="ARBA00022679"/>
    </source>
</evidence>
<keyword evidence="16" id="KW-0012">Acyltransferase</keyword>
<dbReference type="Gene3D" id="1.10.238.260">
    <property type="match status" value="1"/>
</dbReference>
<feature type="coiled-coil region" evidence="14">
    <location>
        <begin position="343"/>
        <end position="370"/>
    </location>
</feature>
<dbReference type="InterPro" id="IPR050073">
    <property type="entry name" value="2-IPM_HCS-like"/>
</dbReference>
<feature type="binding site" evidence="13">
    <location>
        <position position="201"/>
    </location>
    <ligand>
        <name>Mn(2+)</name>
        <dbReference type="ChEBI" id="CHEBI:29035"/>
    </ligand>
</feature>
<organism evidence="16 17">
    <name type="scientific">Pseudothermotoga thermarum DSM 5069</name>
    <dbReference type="NCBI Taxonomy" id="688269"/>
    <lineage>
        <taxon>Bacteria</taxon>
        <taxon>Thermotogati</taxon>
        <taxon>Thermotogota</taxon>
        <taxon>Thermotogae</taxon>
        <taxon>Thermotogales</taxon>
        <taxon>Thermotogaceae</taxon>
        <taxon>Pseudothermotoga</taxon>
    </lineage>
</organism>
<dbReference type="NCBIfam" id="TIGR00973">
    <property type="entry name" value="leuA_bact"/>
    <property type="match status" value="1"/>
</dbReference>
<dbReference type="STRING" id="688269.Theth_0500"/>
<dbReference type="FunFam" id="3.20.20.70:FF:000010">
    <property type="entry name" value="2-isopropylmalate synthase"/>
    <property type="match status" value="1"/>
</dbReference>
<name>F7YWZ9_9THEM</name>
<dbReference type="InterPro" id="IPR013785">
    <property type="entry name" value="Aldolase_TIM"/>
</dbReference>
<comment type="pathway">
    <text evidence="2 13">Amino-acid biosynthesis; L-leucine biosynthesis; L-leucine from 3-methyl-2-oxobutanoate: step 1/4.</text>
</comment>
<gene>
    <name evidence="13" type="primary">leuA</name>
    <name evidence="16" type="ORF">Theth_0500</name>
</gene>
<dbReference type="CDD" id="cd07940">
    <property type="entry name" value="DRE_TIM_IPMS"/>
    <property type="match status" value="1"/>
</dbReference>
<keyword evidence="8 13" id="KW-0808">Transferase</keyword>
<evidence type="ECO:0000259" key="15">
    <source>
        <dbReference type="PROSITE" id="PS50991"/>
    </source>
</evidence>
<accession>F7YWZ9</accession>
<feature type="domain" description="Pyruvate carboxyltransferase" evidence="15">
    <location>
        <begin position="4"/>
        <end position="264"/>
    </location>
</feature>
<dbReference type="Pfam" id="PF08502">
    <property type="entry name" value="LeuA_dimer"/>
    <property type="match status" value="1"/>
</dbReference>
<feature type="region of interest" description="Regulatory domain" evidence="13">
    <location>
        <begin position="388"/>
        <end position="503"/>
    </location>
</feature>
<dbReference type="Pfam" id="PF00682">
    <property type="entry name" value="HMGL-like"/>
    <property type="match status" value="1"/>
</dbReference>
<evidence type="ECO:0000256" key="1">
    <source>
        <dbReference type="ARBA" id="ARBA00000064"/>
    </source>
</evidence>
<evidence type="ECO:0000256" key="11">
    <source>
        <dbReference type="ARBA" id="ARBA00023304"/>
    </source>
</evidence>
<evidence type="ECO:0000256" key="2">
    <source>
        <dbReference type="ARBA" id="ARBA00004689"/>
    </source>
</evidence>
<dbReference type="PROSITE" id="PS00816">
    <property type="entry name" value="AIPM_HOMOCIT_SYNTH_2"/>
    <property type="match status" value="1"/>
</dbReference>
<protein>
    <recommendedName>
        <fullName evidence="5 13">2-isopropylmalate synthase</fullName>
        <ecNumber evidence="4 13">2.3.3.13</ecNumber>
    </recommendedName>
    <alternativeName>
        <fullName evidence="13">Alpha-IPM synthase</fullName>
    </alternativeName>
    <alternativeName>
        <fullName evidence="12 13">Alpha-isopropylmalate synthase</fullName>
    </alternativeName>
</protein>
<dbReference type="SMART" id="SM00917">
    <property type="entry name" value="LeuA_dimer"/>
    <property type="match status" value="1"/>
</dbReference>
<dbReference type="Gene3D" id="3.20.20.70">
    <property type="entry name" value="Aldolase class I"/>
    <property type="match status" value="1"/>
</dbReference>
<dbReference type="InterPro" id="IPR011830">
    <property type="entry name" value="LEU1_arch"/>
</dbReference>
<dbReference type="EMBL" id="CP002351">
    <property type="protein sequence ID" value="AEH50591.1"/>
    <property type="molecule type" value="Genomic_DNA"/>
</dbReference>
<evidence type="ECO:0000256" key="5">
    <source>
        <dbReference type="ARBA" id="ARBA00018198"/>
    </source>
</evidence>
<dbReference type="InterPro" id="IPR013709">
    <property type="entry name" value="2-isopropylmalate_synth_dimer"/>
</dbReference>
<dbReference type="Proteomes" id="UP000006804">
    <property type="component" value="Chromosome"/>
</dbReference>
<dbReference type="Pfam" id="PF22617">
    <property type="entry name" value="HCS_D2"/>
    <property type="match status" value="1"/>
</dbReference>
<evidence type="ECO:0000256" key="10">
    <source>
        <dbReference type="ARBA" id="ARBA00023211"/>
    </source>
</evidence>
<dbReference type="Gene3D" id="3.30.160.270">
    <property type="match status" value="1"/>
</dbReference>
<keyword evidence="14" id="KW-0175">Coiled coil</keyword>
<comment type="function">
    <text evidence="13">Catalyzes the condensation of the acetyl group of acetyl-CoA with 3-methyl-2-oxobutanoate (2-ketoisovalerate) to form 3-carboxy-3-hydroxy-4-methylpentanoate (2-isopropylmalate).</text>
</comment>
<dbReference type="PATRIC" id="fig|688269.3.peg.519"/>
<dbReference type="PANTHER" id="PTHR10277">
    <property type="entry name" value="HOMOCITRATE SYNTHASE-RELATED"/>
    <property type="match status" value="1"/>
</dbReference>
<dbReference type="InterPro" id="IPR005671">
    <property type="entry name" value="LeuA_bact_synth"/>
</dbReference>
<dbReference type="NCBIfam" id="NF002085">
    <property type="entry name" value="PRK00915.1-2"/>
    <property type="match status" value="1"/>
</dbReference>
<evidence type="ECO:0000256" key="7">
    <source>
        <dbReference type="ARBA" id="ARBA00022605"/>
    </source>
</evidence>
<keyword evidence="9 13" id="KW-0479">Metal-binding</keyword>
<keyword evidence="11 13" id="KW-0100">Branched-chain amino acid biosynthesis</keyword>
<comment type="catalytic activity">
    <reaction evidence="1 13">
        <text>3-methyl-2-oxobutanoate + acetyl-CoA + H2O = (2S)-2-isopropylmalate + CoA + H(+)</text>
        <dbReference type="Rhea" id="RHEA:21524"/>
        <dbReference type="ChEBI" id="CHEBI:1178"/>
        <dbReference type="ChEBI" id="CHEBI:11851"/>
        <dbReference type="ChEBI" id="CHEBI:15377"/>
        <dbReference type="ChEBI" id="CHEBI:15378"/>
        <dbReference type="ChEBI" id="CHEBI:57287"/>
        <dbReference type="ChEBI" id="CHEBI:57288"/>
        <dbReference type="EC" id="2.3.3.13"/>
    </reaction>
</comment>
<comment type="cofactor">
    <cofactor evidence="13">
        <name>Mn(2+)</name>
        <dbReference type="ChEBI" id="CHEBI:29035"/>
    </cofactor>
</comment>
<dbReference type="SUPFAM" id="SSF110921">
    <property type="entry name" value="2-isopropylmalate synthase LeuA, allosteric (dimerisation) domain"/>
    <property type="match status" value="1"/>
</dbReference>
<feature type="binding site" evidence="13">
    <location>
        <position position="237"/>
    </location>
    <ligand>
        <name>Mn(2+)</name>
        <dbReference type="ChEBI" id="CHEBI:29035"/>
    </ligand>
</feature>
<dbReference type="GO" id="GO:0003985">
    <property type="term" value="F:acetyl-CoA C-acetyltransferase activity"/>
    <property type="evidence" value="ECO:0007669"/>
    <property type="project" value="UniProtKB-UniRule"/>
</dbReference>
<keyword evidence="10 13" id="KW-0464">Manganese</keyword>
<dbReference type="AlphaFoldDB" id="F7YWZ9"/>
<evidence type="ECO:0000256" key="4">
    <source>
        <dbReference type="ARBA" id="ARBA00012973"/>
    </source>
</evidence>
<sequence length="503" mass="54696">MEKVYIFDTTLRDGEQTPGVSLNVEEKLEIAKQLAKLNVDVIEAGFPISSPGEFQAVKTIAENVKGPVIAALARAVFKDIDAAWEALKNAESPRIHTFIATSNIHMEKKLKKSKEEVIEQAVQAVKYAKRYCSDVEFSAEDATRSDFEFLCKVFSAVIEAGATVINVPDTVGYALPWEFGELIRKLKENVKGMDKVILSVHCHNDLGLAVANSLFAVMNGADQVECTINGLGERAGNAALEEIVMALKVRKIGKDTNVNTKEIYKTSKLVSSLTGVPVQPNKAIVGANAFAHESGIHQHGVIEDPSTYEIMSPEWIGLTGSRIVLGKHSGRHAFEKRLRELGYELSKEELEKAFAKFKELADKKKEITDKDLEAILTNAFTQREEYLKLKHMQVFSGAGLIPVATVIVQIKGEEVMSTSTGNGPVDAVYKAIARAVKVPHTLLDFSLHSVGSGTDALGESIVKIADNQGNVVIGRAISTDVVEASALAYIRGLNNLLSHQQGG</sequence>
<dbReference type="NCBIfam" id="TIGR02090">
    <property type="entry name" value="LEU1_arch"/>
    <property type="match status" value="1"/>
</dbReference>
<evidence type="ECO:0000256" key="12">
    <source>
        <dbReference type="ARBA" id="ARBA00030312"/>
    </source>
</evidence>
<dbReference type="eggNOG" id="COG0119">
    <property type="taxonomic scope" value="Bacteria"/>
</dbReference>
<dbReference type="InterPro" id="IPR036230">
    <property type="entry name" value="LeuA_allosteric_dom_sf"/>
</dbReference>
<evidence type="ECO:0000256" key="13">
    <source>
        <dbReference type="HAMAP-Rule" id="MF_01025"/>
    </source>
</evidence>
<dbReference type="PROSITE" id="PS00815">
    <property type="entry name" value="AIPM_HOMOCIT_SYNTH_1"/>
    <property type="match status" value="1"/>
</dbReference>
<evidence type="ECO:0000256" key="6">
    <source>
        <dbReference type="ARBA" id="ARBA00022430"/>
    </source>
</evidence>
<comment type="subunit">
    <text evidence="13">Homodimer.</text>
</comment>
<evidence type="ECO:0000256" key="14">
    <source>
        <dbReference type="SAM" id="Coils"/>
    </source>
</evidence>
<proteinExistence type="inferred from homology"/>
<dbReference type="GO" id="GO:0005737">
    <property type="term" value="C:cytoplasm"/>
    <property type="evidence" value="ECO:0007669"/>
    <property type="project" value="UniProtKB-UniRule"/>
</dbReference>
<keyword evidence="17" id="KW-1185">Reference proteome</keyword>
<dbReference type="InterPro" id="IPR000891">
    <property type="entry name" value="PYR_CT"/>
</dbReference>
<dbReference type="HAMAP" id="MF_01025">
    <property type="entry name" value="LeuA_type1"/>
    <property type="match status" value="1"/>
</dbReference>
<evidence type="ECO:0000313" key="17">
    <source>
        <dbReference type="Proteomes" id="UP000006804"/>
    </source>
</evidence>
<dbReference type="RefSeq" id="WP_013931814.1">
    <property type="nucleotide sequence ID" value="NC_015707.1"/>
</dbReference>
<dbReference type="SUPFAM" id="SSF51569">
    <property type="entry name" value="Aldolase"/>
    <property type="match status" value="1"/>
</dbReference>
<dbReference type="InterPro" id="IPR002034">
    <property type="entry name" value="AIPM/Hcit_synth_CS"/>
</dbReference>
<keyword evidence="6 13" id="KW-0432">Leucine biosynthesis</keyword>
<feature type="binding site" evidence="13">
    <location>
        <position position="203"/>
    </location>
    <ligand>
        <name>Mn(2+)</name>
        <dbReference type="ChEBI" id="CHEBI:29035"/>
    </ligand>
</feature>
<dbReference type="PROSITE" id="PS50991">
    <property type="entry name" value="PYR_CT"/>
    <property type="match status" value="1"/>
</dbReference>